<sequence length="310" mass="34021">MRLHDYLDYHAREHPDTEFAVLGDRTITYREAVNEANRLANAFASAGLQIGDRIAFLSKNSIEHALLFYAASKAGVVPVPLNYRLASPEWAFIINDAQAKMLIASAAYVSIADGFRGELKTVERFIAIGADGADGWEDYHRWVAEQPDTAPNRIITDEHDVYQLYTSGTTGHPKGAVITHGAVSSQIAQISLVYPGTLGERNLVVAPLYHAAAAITAFVTVSLGGSMYIQEDFNPLEVVQALSEKRIVRATLVPAMIQACLVFVPDIAERNFDSLRHITYGASPIAEETLRRAVEVFKCDFAQAYGMTET</sequence>
<dbReference type="Pfam" id="PF00501">
    <property type="entry name" value="AMP-binding"/>
    <property type="match status" value="1"/>
</dbReference>
<protein>
    <recommendedName>
        <fullName evidence="1">AMP-dependent synthetase/ligase domain-containing protein</fullName>
    </recommendedName>
</protein>
<dbReference type="EMBL" id="LAZR01031090">
    <property type="protein sequence ID" value="KKL54754.1"/>
    <property type="molecule type" value="Genomic_DNA"/>
</dbReference>
<evidence type="ECO:0000313" key="2">
    <source>
        <dbReference type="EMBL" id="KKL54754.1"/>
    </source>
</evidence>
<dbReference type="AlphaFoldDB" id="A0A0F9CZN1"/>
<evidence type="ECO:0000259" key="1">
    <source>
        <dbReference type="Pfam" id="PF00501"/>
    </source>
</evidence>
<name>A0A0F9CZN1_9ZZZZ</name>
<proteinExistence type="predicted"/>
<dbReference type="InterPro" id="IPR042099">
    <property type="entry name" value="ANL_N_sf"/>
</dbReference>
<dbReference type="SUPFAM" id="SSF56801">
    <property type="entry name" value="Acetyl-CoA synthetase-like"/>
    <property type="match status" value="1"/>
</dbReference>
<feature type="non-terminal residue" evidence="2">
    <location>
        <position position="310"/>
    </location>
</feature>
<feature type="domain" description="AMP-dependent synthetase/ligase" evidence="1">
    <location>
        <begin position="8"/>
        <end position="310"/>
    </location>
</feature>
<organism evidence="2">
    <name type="scientific">marine sediment metagenome</name>
    <dbReference type="NCBI Taxonomy" id="412755"/>
    <lineage>
        <taxon>unclassified sequences</taxon>
        <taxon>metagenomes</taxon>
        <taxon>ecological metagenomes</taxon>
    </lineage>
</organism>
<dbReference type="PANTHER" id="PTHR43767:SF1">
    <property type="entry name" value="NONRIBOSOMAL PEPTIDE SYNTHASE PES1 (EUROFUNG)-RELATED"/>
    <property type="match status" value="1"/>
</dbReference>
<comment type="caution">
    <text evidence="2">The sequence shown here is derived from an EMBL/GenBank/DDBJ whole genome shotgun (WGS) entry which is preliminary data.</text>
</comment>
<gene>
    <name evidence="2" type="ORF">LCGC14_2262260</name>
</gene>
<accession>A0A0F9CZN1</accession>
<dbReference type="PANTHER" id="PTHR43767">
    <property type="entry name" value="LONG-CHAIN-FATTY-ACID--COA LIGASE"/>
    <property type="match status" value="1"/>
</dbReference>
<reference evidence="2" key="1">
    <citation type="journal article" date="2015" name="Nature">
        <title>Complex archaea that bridge the gap between prokaryotes and eukaryotes.</title>
        <authorList>
            <person name="Spang A."/>
            <person name="Saw J.H."/>
            <person name="Jorgensen S.L."/>
            <person name="Zaremba-Niedzwiedzka K."/>
            <person name="Martijn J."/>
            <person name="Lind A.E."/>
            <person name="van Eijk R."/>
            <person name="Schleper C."/>
            <person name="Guy L."/>
            <person name="Ettema T.J."/>
        </authorList>
    </citation>
    <scope>NUCLEOTIDE SEQUENCE</scope>
</reference>
<dbReference type="InterPro" id="IPR050237">
    <property type="entry name" value="ATP-dep_AMP-bd_enzyme"/>
</dbReference>
<dbReference type="InterPro" id="IPR000873">
    <property type="entry name" value="AMP-dep_synth/lig_dom"/>
</dbReference>
<dbReference type="Gene3D" id="3.40.50.12780">
    <property type="entry name" value="N-terminal domain of ligase-like"/>
    <property type="match status" value="1"/>
</dbReference>